<comment type="caution">
    <text evidence="6">The sequence shown here is derived from an EMBL/GenBank/DDBJ whole genome shotgun (WGS) entry which is preliminary data.</text>
</comment>
<dbReference type="PANTHER" id="PTHR30290:SF9">
    <property type="entry name" value="OLIGOPEPTIDE-BINDING PROTEIN APPA"/>
    <property type="match status" value="1"/>
</dbReference>
<accession>A0A1F4T8N9</accession>
<dbReference type="GO" id="GO:0043190">
    <property type="term" value="C:ATP-binding cassette (ABC) transporter complex"/>
    <property type="evidence" value="ECO:0007669"/>
    <property type="project" value="InterPro"/>
</dbReference>
<evidence type="ECO:0000256" key="4">
    <source>
        <dbReference type="ARBA" id="ARBA00022729"/>
    </source>
</evidence>
<gene>
    <name evidence="6" type="ORF">A2311_03840</name>
</gene>
<dbReference type="CDD" id="cd08514">
    <property type="entry name" value="PBP2_AppA_like"/>
    <property type="match status" value="1"/>
</dbReference>
<dbReference type="InterPro" id="IPR000914">
    <property type="entry name" value="SBP_5_dom"/>
</dbReference>
<dbReference type="SUPFAM" id="SSF53850">
    <property type="entry name" value="Periplasmic binding protein-like II"/>
    <property type="match status" value="1"/>
</dbReference>
<organism evidence="6 7">
    <name type="scientific">candidate division WOR-1 bacterium RIFOXYB2_FULL_48_7</name>
    <dbReference type="NCBI Taxonomy" id="1802583"/>
    <lineage>
        <taxon>Bacteria</taxon>
        <taxon>Bacillati</taxon>
        <taxon>Saganbacteria</taxon>
    </lineage>
</organism>
<evidence type="ECO:0000259" key="5">
    <source>
        <dbReference type="Pfam" id="PF00496"/>
    </source>
</evidence>
<dbReference type="GO" id="GO:0015833">
    <property type="term" value="P:peptide transport"/>
    <property type="evidence" value="ECO:0007669"/>
    <property type="project" value="TreeGrafter"/>
</dbReference>
<dbReference type="Gene3D" id="3.10.105.10">
    <property type="entry name" value="Dipeptide-binding Protein, Domain 3"/>
    <property type="match status" value="1"/>
</dbReference>
<dbReference type="InterPro" id="IPR039424">
    <property type="entry name" value="SBP_5"/>
</dbReference>
<evidence type="ECO:0000256" key="3">
    <source>
        <dbReference type="ARBA" id="ARBA00022448"/>
    </source>
</evidence>
<dbReference type="PIRSF" id="PIRSF002741">
    <property type="entry name" value="MppA"/>
    <property type="match status" value="1"/>
</dbReference>
<dbReference type="PANTHER" id="PTHR30290">
    <property type="entry name" value="PERIPLASMIC BINDING COMPONENT OF ABC TRANSPORTER"/>
    <property type="match status" value="1"/>
</dbReference>
<dbReference type="Proteomes" id="UP000178951">
    <property type="component" value="Unassembled WGS sequence"/>
</dbReference>
<dbReference type="GO" id="GO:1904680">
    <property type="term" value="F:peptide transmembrane transporter activity"/>
    <property type="evidence" value="ECO:0007669"/>
    <property type="project" value="TreeGrafter"/>
</dbReference>
<dbReference type="STRING" id="1802583.A2311_03840"/>
<sequence>MFQKVFIIIFTLCIFLTTQIFSLQIDPQGELRFALGGEVSLLNPVLSTDTVSSAVEGVLFSGLVTVNEKLEMVPDLAKSWQVSKDGKIWTFYLRRNVKWHDGVPFSSADVKFTFDTILNPKVNSVRRSDYIIAGQPIKFLAVDKYTFRAILPQPFAPFLIHMGMGILPKHLLAGKDLNTADFNRRPVGTGPFKFLEWKTGDHITVVANANYYLGKPLLKSINYKIIPDENARLIAFEAGEIDAVDVPAKDYARMKAGEGALIVENDVLMYTYLGFNLANPKFGDRRVRQAIAQAINKQQIIGLVLRGLGLPANVPSAPASWAYAPGKKLVFDPVRARQLLNEAGVEELEFTVLVNQGNKEREKAAVIIQQQLKKVGIKMNIRVLEWSAMLKIVNAPKDPRDFEAVLMGWSLGLDPDAYSIWHSSQYPRGFNFIKYTNKQVDKWLEQGRTTVDRRARKKIYAQIWTTLAWDQPYVYLWYPKGVSAISHRVGGLAKPNPAGVFLHIEKVYIKK</sequence>
<comment type="similarity">
    <text evidence="2">Belongs to the bacterial solute-binding protein 5 family.</text>
</comment>
<dbReference type="Gene3D" id="3.90.76.10">
    <property type="entry name" value="Dipeptide-binding Protein, Domain 1"/>
    <property type="match status" value="1"/>
</dbReference>
<dbReference type="PROSITE" id="PS01040">
    <property type="entry name" value="SBP_BACTERIAL_5"/>
    <property type="match status" value="1"/>
</dbReference>
<dbReference type="InterPro" id="IPR023765">
    <property type="entry name" value="SBP_5_CS"/>
</dbReference>
<keyword evidence="3" id="KW-0813">Transport</keyword>
<dbReference type="Gene3D" id="3.40.190.10">
    <property type="entry name" value="Periplasmic binding protein-like II"/>
    <property type="match status" value="1"/>
</dbReference>
<dbReference type="EMBL" id="MEUF01000094">
    <property type="protein sequence ID" value="OGC29095.1"/>
    <property type="molecule type" value="Genomic_DNA"/>
</dbReference>
<dbReference type="Pfam" id="PF00496">
    <property type="entry name" value="SBP_bac_5"/>
    <property type="match status" value="1"/>
</dbReference>
<evidence type="ECO:0000256" key="1">
    <source>
        <dbReference type="ARBA" id="ARBA00004193"/>
    </source>
</evidence>
<evidence type="ECO:0000256" key="2">
    <source>
        <dbReference type="ARBA" id="ARBA00005695"/>
    </source>
</evidence>
<proteinExistence type="inferred from homology"/>
<evidence type="ECO:0000313" key="7">
    <source>
        <dbReference type="Proteomes" id="UP000178951"/>
    </source>
</evidence>
<comment type="subcellular location">
    <subcellularLocation>
        <location evidence="1">Cell membrane</location>
        <topology evidence="1">Lipid-anchor</topology>
    </subcellularLocation>
</comment>
<evidence type="ECO:0000313" key="6">
    <source>
        <dbReference type="EMBL" id="OGC29095.1"/>
    </source>
</evidence>
<dbReference type="AlphaFoldDB" id="A0A1F4T8N9"/>
<dbReference type="GO" id="GO:0042597">
    <property type="term" value="C:periplasmic space"/>
    <property type="evidence" value="ECO:0007669"/>
    <property type="project" value="UniProtKB-ARBA"/>
</dbReference>
<feature type="domain" description="Solute-binding protein family 5" evidence="5">
    <location>
        <begin position="71"/>
        <end position="422"/>
    </location>
</feature>
<name>A0A1F4T8N9_UNCSA</name>
<keyword evidence="4" id="KW-0732">Signal</keyword>
<reference evidence="6 7" key="1">
    <citation type="journal article" date="2016" name="Nat. Commun.">
        <title>Thousands of microbial genomes shed light on interconnected biogeochemical processes in an aquifer system.</title>
        <authorList>
            <person name="Anantharaman K."/>
            <person name="Brown C.T."/>
            <person name="Hug L.A."/>
            <person name="Sharon I."/>
            <person name="Castelle C.J."/>
            <person name="Probst A.J."/>
            <person name="Thomas B.C."/>
            <person name="Singh A."/>
            <person name="Wilkins M.J."/>
            <person name="Karaoz U."/>
            <person name="Brodie E.L."/>
            <person name="Williams K.H."/>
            <person name="Hubbard S.S."/>
            <person name="Banfield J.F."/>
        </authorList>
    </citation>
    <scope>NUCLEOTIDE SEQUENCE [LARGE SCALE GENOMIC DNA]</scope>
</reference>
<dbReference type="InterPro" id="IPR030678">
    <property type="entry name" value="Peptide/Ni-bd"/>
</dbReference>
<protein>
    <recommendedName>
        <fullName evidence="5">Solute-binding protein family 5 domain-containing protein</fullName>
    </recommendedName>
</protein>